<evidence type="ECO:0000259" key="7">
    <source>
        <dbReference type="Pfam" id="PF12340"/>
    </source>
</evidence>
<evidence type="ECO:0000256" key="1">
    <source>
        <dbReference type="ARBA" id="ARBA00000707"/>
    </source>
</evidence>
<dbReference type="PANTHER" id="PTHR13367">
    <property type="entry name" value="UBIQUITIN THIOESTERASE"/>
    <property type="match status" value="1"/>
</dbReference>
<dbReference type="EC" id="3.4.19.12" evidence="2"/>
<keyword evidence="5" id="KW-0378">Hydrolase</keyword>
<protein>
    <recommendedName>
        <fullName evidence="2">ubiquitinyl hydrolase 1</fullName>
        <ecNumber evidence="2">3.4.19.12</ecNumber>
    </recommendedName>
</protein>
<keyword evidence="3" id="KW-0645">Protease</keyword>
<keyword evidence="9" id="KW-1185">Reference proteome</keyword>
<accession>A0AAI8V8N0</accession>
<dbReference type="Proteomes" id="UP001295740">
    <property type="component" value="Unassembled WGS sequence"/>
</dbReference>
<evidence type="ECO:0000256" key="6">
    <source>
        <dbReference type="ARBA" id="ARBA00022807"/>
    </source>
</evidence>
<comment type="catalytic activity">
    <reaction evidence="1">
        <text>Thiol-dependent hydrolysis of ester, thioester, amide, peptide and isopeptide bonds formed by the C-terminal Gly of ubiquitin (a 76-residue protein attached to proteins as an intracellular targeting signal).</text>
        <dbReference type="EC" id="3.4.19.12"/>
    </reaction>
</comment>
<evidence type="ECO:0000256" key="4">
    <source>
        <dbReference type="ARBA" id="ARBA00022786"/>
    </source>
</evidence>
<evidence type="ECO:0000256" key="5">
    <source>
        <dbReference type="ARBA" id="ARBA00022801"/>
    </source>
</evidence>
<dbReference type="EMBL" id="CAUWAG010000003">
    <property type="protein sequence ID" value="CAJ2499841.1"/>
    <property type="molecule type" value="Genomic_DNA"/>
</dbReference>
<feature type="domain" description="DUF3638" evidence="7">
    <location>
        <begin position="627"/>
        <end position="676"/>
    </location>
</feature>
<keyword evidence="6" id="KW-0788">Thiol protease</keyword>
<evidence type="ECO:0000256" key="3">
    <source>
        <dbReference type="ARBA" id="ARBA00022670"/>
    </source>
</evidence>
<gene>
    <name evidence="8" type="ORF">KHLLAP_LOCUS309</name>
</gene>
<organism evidence="8 9">
    <name type="scientific">Anthostomella pinea</name>
    <dbReference type="NCBI Taxonomy" id="933095"/>
    <lineage>
        <taxon>Eukaryota</taxon>
        <taxon>Fungi</taxon>
        <taxon>Dikarya</taxon>
        <taxon>Ascomycota</taxon>
        <taxon>Pezizomycotina</taxon>
        <taxon>Sordariomycetes</taxon>
        <taxon>Xylariomycetidae</taxon>
        <taxon>Xylariales</taxon>
        <taxon>Xylariaceae</taxon>
        <taxon>Anthostomella</taxon>
    </lineage>
</organism>
<name>A0AAI8V8N0_9PEZI</name>
<proteinExistence type="predicted"/>
<reference evidence="8" key="1">
    <citation type="submission" date="2023-10" db="EMBL/GenBank/DDBJ databases">
        <authorList>
            <person name="Hackl T."/>
        </authorList>
    </citation>
    <scope>NUCLEOTIDE SEQUENCE</scope>
</reference>
<sequence>MKALCHAITSFCVPDNLTKRTGVEEAFDILRSGVAQPWMPLGESPRSILKALEALAPRREYYPANIKRLQRVTWDPNLTHNIQHDSYESLVQSIVAKSNRLGRFSSVGTITDNMGVLSHLRLRGEAQRQLYERPTRDTSAQTLGDAVYIPRDRQASSKETNVYQIARLTFAQSPSLCMDVKLKSVLESYQVIAGFHPDAGLSIDRGPLIDRIEEPINEKLGDLVAFCRHAERQGPLLFRLGLLAFAPKPDMDLIRSLAAFAGLQELRDLQPPAYNSFLDFQSRGQPTIQDMQKLLVSAYPAFDPKHTRWGGRHNDAAKAHVAKCEEDANNLARHLLKQWPVAENKLSVSGCDTQIIDSALALESVQPERKRRLRNTALELYVDQAQTLLDSLRAPRDTSAPLVWKHKEPSFFSEKHERVIPSVSLDLVLKIGPVLESSLPGASPSDSHNMAAETSTNVTCVRPPKTVSSEATELRSILDRFKCSEDTLRQKYAEDLLQSLAAFEDLEQTLPQDQKLPIPTTGEFAQSIQRELLMMKHSLEQVSEALAVNDPRSEWLQLGSIWPCATPTAVLELLRSASSHKFGTGMKEALVHYGQSITALQRLLRIQDTLLRENYRVFQEELDNIGHKNWSPLEQTDWLLLEIHSNILIRPGQVEVARAIIAPALSENIVLQMNMG</sequence>
<dbReference type="AlphaFoldDB" id="A0AAI8V8N0"/>
<dbReference type="InterPro" id="IPR051346">
    <property type="entry name" value="OTU_Deubiquitinase"/>
</dbReference>
<keyword evidence="4" id="KW-0833">Ubl conjugation pathway</keyword>
<dbReference type="PANTHER" id="PTHR13367:SF33">
    <property type="entry name" value="P-LOOP CONTAINING NUCLEOSIDE TRIPHOSPHATE HYDROLASE PROTEIN"/>
    <property type="match status" value="1"/>
</dbReference>
<dbReference type="GO" id="GO:0006508">
    <property type="term" value="P:proteolysis"/>
    <property type="evidence" value="ECO:0007669"/>
    <property type="project" value="UniProtKB-KW"/>
</dbReference>
<dbReference type="Pfam" id="PF12340">
    <property type="entry name" value="DUF3638"/>
    <property type="match status" value="1"/>
</dbReference>
<evidence type="ECO:0000313" key="9">
    <source>
        <dbReference type="Proteomes" id="UP001295740"/>
    </source>
</evidence>
<evidence type="ECO:0000256" key="2">
    <source>
        <dbReference type="ARBA" id="ARBA00012759"/>
    </source>
</evidence>
<dbReference type="InterPro" id="IPR022099">
    <property type="entry name" value="DUF3638"/>
</dbReference>
<evidence type="ECO:0000313" key="8">
    <source>
        <dbReference type="EMBL" id="CAJ2499841.1"/>
    </source>
</evidence>
<dbReference type="GO" id="GO:0004843">
    <property type="term" value="F:cysteine-type deubiquitinase activity"/>
    <property type="evidence" value="ECO:0007669"/>
    <property type="project" value="UniProtKB-EC"/>
</dbReference>
<comment type="caution">
    <text evidence="8">The sequence shown here is derived from an EMBL/GenBank/DDBJ whole genome shotgun (WGS) entry which is preliminary data.</text>
</comment>